<feature type="region of interest" description="Disordered" evidence="1">
    <location>
        <begin position="114"/>
        <end position="133"/>
    </location>
</feature>
<accession>A0A9P5HSV1</accession>
<reference evidence="2 3" key="1">
    <citation type="journal article" date="2020" name="Genome Biol. Evol.">
        <title>Comparative genomics of Sclerotiniaceae.</title>
        <authorList>
            <person name="Valero Jimenez C.A."/>
            <person name="Steentjes M."/>
            <person name="Scholten O.E."/>
            <person name="Van Kan J.A.L."/>
        </authorList>
    </citation>
    <scope>NUCLEOTIDE SEQUENCE [LARGE SCALE GENOMIC DNA]</scope>
    <source>
        <strain evidence="2 3">MUCL 94</strain>
    </source>
</reference>
<dbReference type="RefSeq" id="XP_038727434.1">
    <property type="nucleotide sequence ID" value="XM_038881702.1"/>
</dbReference>
<comment type="caution">
    <text evidence="2">The sequence shown here is derived from an EMBL/GenBank/DDBJ whole genome shotgun (WGS) entry which is preliminary data.</text>
</comment>
<keyword evidence="3" id="KW-1185">Reference proteome</keyword>
<evidence type="ECO:0000313" key="3">
    <source>
        <dbReference type="Proteomes" id="UP000710849"/>
    </source>
</evidence>
<feature type="compositionally biased region" description="Polar residues" evidence="1">
    <location>
        <begin position="114"/>
        <end position="123"/>
    </location>
</feature>
<dbReference type="EMBL" id="RCSW01000034">
    <property type="protein sequence ID" value="KAF7921896.1"/>
    <property type="molecule type" value="Genomic_DNA"/>
</dbReference>
<organism evidence="2 3">
    <name type="scientific">Botrytis byssoidea</name>
    <dbReference type="NCBI Taxonomy" id="139641"/>
    <lineage>
        <taxon>Eukaryota</taxon>
        <taxon>Fungi</taxon>
        <taxon>Dikarya</taxon>
        <taxon>Ascomycota</taxon>
        <taxon>Pezizomycotina</taxon>
        <taxon>Leotiomycetes</taxon>
        <taxon>Helotiales</taxon>
        <taxon>Sclerotiniaceae</taxon>
        <taxon>Botrytis</taxon>
    </lineage>
</organism>
<gene>
    <name evidence="2" type="ORF">EAE97_011187</name>
</gene>
<evidence type="ECO:0000256" key="1">
    <source>
        <dbReference type="SAM" id="MobiDB-lite"/>
    </source>
</evidence>
<dbReference type="AlphaFoldDB" id="A0A9P5HSV1"/>
<sequence length="205" mass="22469">MGDRALDEYGLPDDDALARREALMERLRSPPQEAGAPKAKKRLSISQDDLAPSKKKKNISISNPYTGKLPTVVGASSKANDKSKISDASAAQTPEPERSPSILEIDSKAFLLSQGRNENSPQRNPSPTPPRRHIQGAKVFVMKRNASHMQRACSDVGDHFDIPGLKTGTVRMRADLIEEWINARNLGNDPFLVPDGRMVDSNICT</sequence>
<dbReference type="GeneID" id="62154775"/>
<proteinExistence type="predicted"/>
<dbReference type="Proteomes" id="UP000710849">
    <property type="component" value="Unassembled WGS sequence"/>
</dbReference>
<protein>
    <submittedName>
        <fullName evidence="2">Uncharacterized protein</fullName>
    </submittedName>
</protein>
<name>A0A9P5HSV1_9HELO</name>
<feature type="region of interest" description="Disordered" evidence="1">
    <location>
        <begin position="26"/>
        <end position="103"/>
    </location>
</feature>
<evidence type="ECO:0000313" key="2">
    <source>
        <dbReference type="EMBL" id="KAF7921896.1"/>
    </source>
</evidence>